<gene>
    <name evidence="1" type="ORF">QYM36_015221</name>
</gene>
<organism evidence="1 2">
    <name type="scientific">Artemia franciscana</name>
    <name type="common">Brine shrimp</name>
    <name type="synonym">Artemia sanfranciscana</name>
    <dbReference type="NCBI Taxonomy" id="6661"/>
    <lineage>
        <taxon>Eukaryota</taxon>
        <taxon>Metazoa</taxon>
        <taxon>Ecdysozoa</taxon>
        <taxon>Arthropoda</taxon>
        <taxon>Crustacea</taxon>
        <taxon>Branchiopoda</taxon>
        <taxon>Anostraca</taxon>
        <taxon>Artemiidae</taxon>
        <taxon>Artemia</taxon>
    </lineage>
</organism>
<name>A0AA88HHA3_ARTSF</name>
<dbReference type="AlphaFoldDB" id="A0AA88HHA3"/>
<protein>
    <submittedName>
        <fullName evidence="1">Uncharacterized protein</fullName>
    </submittedName>
</protein>
<dbReference type="Proteomes" id="UP001187531">
    <property type="component" value="Unassembled WGS sequence"/>
</dbReference>
<evidence type="ECO:0000313" key="1">
    <source>
        <dbReference type="EMBL" id="KAK2707451.1"/>
    </source>
</evidence>
<accession>A0AA88HHA3</accession>
<evidence type="ECO:0000313" key="2">
    <source>
        <dbReference type="Proteomes" id="UP001187531"/>
    </source>
</evidence>
<reference evidence="1" key="1">
    <citation type="submission" date="2023-07" db="EMBL/GenBank/DDBJ databases">
        <title>Chromosome-level genome assembly of Artemia franciscana.</title>
        <authorList>
            <person name="Jo E."/>
        </authorList>
    </citation>
    <scope>NUCLEOTIDE SEQUENCE</scope>
    <source>
        <tissue evidence="1">Whole body</tissue>
    </source>
</reference>
<sequence length="202" mass="22677">MTSWALYEPTMKTRRNGFRSIPADDKDISSVLCSSRFPLNTYSRDEDGSLEDLQRPARTVDNTGFNIVPEIGYSDYNYDKPYQGNTVMTYGYRIPPGRYPTPSGYDYSSMIAPGYNDPSAPIVYGISRYPNHIKSAATGMAKVFAADTNSNFITSDPAWKFGPAPLTQHAASYLAGNGPMRRNYNSRQARVYQSLPYSMPYY</sequence>
<proteinExistence type="predicted"/>
<comment type="caution">
    <text evidence="1">The sequence shown here is derived from an EMBL/GenBank/DDBJ whole genome shotgun (WGS) entry which is preliminary data.</text>
</comment>
<dbReference type="EMBL" id="JAVRJZ010000019">
    <property type="protein sequence ID" value="KAK2707451.1"/>
    <property type="molecule type" value="Genomic_DNA"/>
</dbReference>
<keyword evidence="2" id="KW-1185">Reference proteome</keyword>